<keyword evidence="3" id="KW-1185">Reference proteome</keyword>
<feature type="region of interest" description="Disordered" evidence="1">
    <location>
        <begin position="1"/>
        <end position="31"/>
    </location>
</feature>
<feature type="region of interest" description="Disordered" evidence="1">
    <location>
        <begin position="716"/>
        <end position="794"/>
    </location>
</feature>
<protein>
    <submittedName>
        <fullName evidence="2">Uncharacterized protein</fullName>
    </submittedName>
</protein>
<feature type="compositionally biased region" description="Basic and acidic residues" evidence="1">
    <location>
        <begin position="180"/>
        <end position="194"/>
    </location>
</feature>
<organism evidence="2 3">
    <name type="scientific">Cryomyces minteri</name>
    <dbReference type="NCBI Taxonomy" id="331657"/>
    <lineage>
        <taxon>Eukaryota</taxon>
        <taxon>Fungi</taxon>
        <taxon>Dikarya</taxon>
        <taxon>Ascomycota</taxon>
        <taxon>Pezizomycotina</taxon>
        <taxon>Dothideomycetes</taxon>
        <taxon>Dothideomycetes incertae sedis</taxon>
        <taxon>Cryomyces</taxon>
    </lineage>
</organism>
<feature type="region of interest" description="Disordered" evidence="1">
    <location>
        <begin position="179"/>
        <end position="220"/>
    </location>
</feature>
<dbReference type="PANTHER" id="PTHR12975">
    <property type="entry name" value="TRANSPORT PROTEIN TRAPP"/>
    <property type="match status" value="1"/>
</dbReference>
<evidence type="ECO:0000256" key="1">
    <source>
        <dbReference type="SAM" id="MobiDB-lite"/>
    </source>
</evidence>
<dbReference type="STRING" id="331657.A0A4V6WKT7"/>
<feature type="region of interest" description="Disordered" evidence="1">
    <location>
        <begin position="58"/>
        <end position="102"/>
    </location>
</feature>
<dbReference type="GO" id="GO:1990072">
    <property type="term" value="C:TRAPPIII protein complex"/>
    <property type="evidence" value="ECO:0007669"/>
    <property type="project" value="TreeGrafter"/>
</dbReference>
<dbReference type="PANTHER" id="PTHR12975:SF6">
    <property type="entry name" value="TRAFFICKING PROTEIN PARTICLE COMPLEX SUBUNIT 8"/>
    <property type="match status" value="1"/>
</dbReference>
<dbReference type="OrthoDB" id="203724at2759"/>
<feature type="compositionally biased region" description="Low complexity" evidence="1">
    <location>
        <begin position="58"/>
        <end position="73"/>
    </location>
</feature>
<proteinExistence type="predicted"/>
<accession>A0A4V6WKT7</accession>
<dbReference type="InterPro" id="IPR024420">
    <property type="entry name" value="TRAPP_III_complex_Trs85"/>
</dbReference>
<gene>
    <name evidence="2" type="ORF">B0A49_09558</name>
</gene>
<comment type="caution">
    <text evidence="2">The sequence shown here is derived from an EMBL/GenBank/DDBJ whole genome shotgun (WGS) entry which is preliminary data.</text>
</comment>
<dbReference type="Proteomes" id="UP000308768">
    <property type="component" value="Unassembled WGS sequence"/>
</dbReference>
<name>A0A4V6WKT7_9PEZI</name>
<feature type="region of interest" description="Disordered" evidence="1">
    <location>
        <begin position="467"/>
        <end position="486"/>
    </location>
</feature>
<dbReference type="Pfam" id="PF12739">
    <property type="entry name" value="TRAPPC-Trs85"/>
    <property type="match status" value="1"/>
</dbReference>
<reference evidence="2 3" key="1">
    <citation type="submission" date="2017-03" db="EMBL/GenBank/DDBJ databases">
        <title>Genomes of endolithic fungi from Antarctica.</title>
        <authorList>
            <person name="Coleine C."/>
            <person name="Masonjones S."/>
            <person name="Stajich J.E."/>
        </authorList>
    </citation>
    <scope>NUCLEOTIDE SEQUENCE [LARGE SCALE GENOMIC DNA]</scope>
    <source>
        <strain evidence="2 3">CCFEE 5187</strain>
    </source>
</reference>
<evidence type="ECO:0000313" key="3">
    <source>
        <dbReference type="Proteomes" id="UP000308768"/>
    </source>
</evidence>
<dbReference type="EMBL" id="NAJN01001354">
    <property type="protein sequence ID" value="TKA63769.1"/>
    <property type="molecule type" value="Genomic_DNA"/>
</dbReference>
<evidence type="ECO:0000313" key="2">
    <source>
        <dbReference type="EMBL" id="TKA63769.1"/>
    </source>
</evidence>
<dbReference type="AlphaFoldDB" id="A0A4V6WKT7"/>
<sequence>MPSSPAQDAHPLQSPHYSEPENSLNIPKIRGLDKNSPYASLASLPFRHSNASLSSLFASTSSLPGSRPSSSGTATPPTGIVAHSAFLPDAPRGLTSPSPSTLGDDADVRNLIVRSFAPHVAIHASADTEELLQNKGLRGGLLELLRPFGETVQGRVTIRDSTGASKSWDDFGIRFTGMRDGLESPRLPDRRSTESARSASNGIPDSVEGSTPARLRTGGDIPQIEEVVDRHLSHAEHHSRSDLTEYLNHSEAANASASPSASPFYSLYLRRLLSGLPVTPHETFSHPVACVMAISSRNPSPIEELRRLYASTTTGDCRLPQWVNNEFLRYYVLIHDEDHDDAAKSMSLYEQMKRHFGLHCHLLRLRSSQCVSSDDDSVKLPLCQWISAAEELAEIQRRESYNDDEDPTPCVFESDATALKSFVREMVTQSIIPTMERLSATWNDQVASRRRGISGRFMSLSKRWTPFSTSTRSATGPPSNGSGSNYDALQGFYRPDTPEATMRKLADYAFMLRDFKLAQSTYELLRTDFSNDKAWKNYAGANEMAAISTLLASQSLSNKARLDTVDQMLETACYSYITRCAAPDSALRTLALGLELLKLRGASAADDAARWASRILELRLVGPIGHALVTERISACFVSRGGVGSLHWGARRRKAALWAVLGADGWLRLEKDLQARKCVDEACRLYGLNAAEGTPLAFKGMRAFVDELREAVRALGMPGQGVGSEEEDREAQREGRADDEETLVEVSETLTFDQPSPVSHRESLMGTVQPAFEPLGDLPLSPSRLVQQRDDGFG</sequence>